<keyword evidence="2" id="KW-1185">Reference proteome</keyword>
<dbReference type="Proteomes" id="UP000672032">
    <property type="component" value="Chromosome 1"/>
</dbReference>
<gene>
    <name evidence="1" type="ORF">DSL72_003251</name>
</gene>
<accession>A0A8A3P7Q3</accession>
<dbReference type="EMBL" id="CP063405">
    <property type="protein sequence ID" value="QSZ28749.1"/>
    <property type="molecule type" value="Genomic_DNA"/>
</dbReference>
<organism evidence="1 2">
    <name type="scientific">Monilinia vaccinii-corymbosi</name>
    <dbReference type="NCBI Taxonomy" id="61207"/>
    <lineage>
        <taxon>Eukaryota</taxon>
        <taxon>Fungi</taxon>
        <taxon>Dikarya</taxon>
        <taxon>Ascomycota</taxon>
        <taxon>Pezizomycotina</taxon>
        <taxon>Leotiomycetes</taxon>
        <taxon>Helotiales</taxon>
        <taxon>Sclerotiniaceae</taxon>
        <taxon>Monilinia</taxon>
    </lineage>
</organism>
<reference evidence="1" key="1">
    <citation type="submission" date="2020-10" db="EMBL/GenBank/DDBJ databases">
        <title>Genome Sequence of Monilinia vaccinii-corymbosi Sheds Light on Mummy Berry Disease Infection of Blueberry and Mating Type.</title>
        <authorList>
            <person name="Yow A.G."/>
            <person name="Zhang Y."/>
            <person name="Bansal K."/>
            <person name="Eacker S.M."/>
            <person name="Sullivan S."/>
            <person name="Liachko I."/>
            <person name="Cubeta M.A."/>
            <person name="Rollins J.A."/>
            <person name="Ashrafi H."/>
        </authorList>
    </citation>
    <scope>NUCLEOTIDE SEQUENCE</scope>
    <source>
        <strain evidence="1">RL-1</strain>
    </source>
</reference>
<name>A0A8A3P7Q3_9HELO</name>
<evidence type="ECO:0000313" key="2">
    <source>
        <dbReference type="Proteomes" id="UP000672032"/>
    </source>
</evidence>
<protein>
    <submittedName>
        <fullName evidence="1">Uncharacterized protein</fullName>
    </submittedName>
</protein>
<dbReference type="AlphaFoldDB" id="A0A8A3P7Q3"/>
<sequence>MHNHSHQTPLLKLLRQRLHKPTLRKLTHTIRRIRNRAIDQIRRQRPNLNEALRPALTLQQQRDERTRTVIRPHHVDIEIPAEAGRVPVGHLLGHGTRVPAVRHADVEAAEGLADEEAEVADLARGRDVAGEDLDAGLRGAEGADFVGDELEVGGRSGGEDEPAGSGSRVAVGDVFADAVAGSDDAGGEGGGEGVVAWRCGGREGLVAGGGYGVHYCLF</sequence>
<evidence type="ECO:0000313" key="1">
    <source>
        <dbReference type="EMBL" id="QSZ28749.1"/>
    </source>
</evidence>
<proteinExistence type="predicted"/>